<dbReference type="Gene3D" id="1.20.5.340">
    <property type="match status" value="1"/>
</dbReference>
<proteinExistence type="predicted"/>
<evidence type="ECO:0000313" key="3">
    <source>
        <dbReference type="EMBL" id="PLT46197.1"/>
    </source>
</evidence>
<dbReference type="AlphaFoldDB" id="A0A2N5N769"/>
<feature type="coiled-coil region" evidence="1">
    <location>
        <begin position="74"/>
        <end position="122"/>
    </location>
</feature>
<keyword evidence="2" id="KW-0472">Membrane</keyword>
<evidence type="ECO:0000256" key="2">
    <source>
        <dbReference type="SAM" id="Phobius"/>
    </source>
</evidence>
<keyword evidence="4" id="KW-1185">Reference proteome</keyword>
<keyword evidence="3" id="KW-0969">Cilium</keyword>
<dbReference type="InterPro" id="IPR011002">
    <property type="entry name" value="FliG_a-hlx"/>
</dbReference>
<keyword evidence="3" id="KW-0282">Flagellum</keyword>
<protein>
    <submittedName>
        <fullName evidence="3">Flagellar protein FlbB</fullName>
    </submittedName>
</protein>
<keyword evidence="3" id="KW-0966">Cell projection</keyword>
<evidence type="ECO:0000313" key="4">
    <source>
        <dbReference type="Proteomes" id="UP000234789"/>
    </source>
</evidence>
<evidence type="ECO:0000256" key="1">
    <source>
        <dbReference type="SAM" id="Coils"/>
    </source>
</evidence>
<dbReference type="Proteomes" id="UP000234789">
    <property type="component" value="Unassembled WGS sequence"/>
</dbReference>
<dbReference type="EMBL" id="NFEZ01000004">
    <property type="protein sequence ID" value="PLT46197.1"/>
    <property type="molecule type" value="Genomic_DNA"/>
</dbReference>
<dbReference type="SUPFAM" id="SSF48029">
    <property type="entry name" value="FliG"/>
    <property type="match status" value="1"/>
</dbReference>
<keyword evidence="2" id="KW-0812">Transmembrane</keyword>
<gene>
    <name evidence="3" type="ORF">B8V81_4628</name>
</gene>
<accession>A0A2N5N769</accession>
<keyword evidence="2" id="KW-1133">Transmembrane helix</keyword>
<dbReference type="SUPFAM" id="SSF158791">
    <property type="entry name" value="MgtE N-terminal domain-like"/>
    <property type="match status" value="1"/>
</dbReference>
<organism evidence="3 4">
    <name type="scientific">Paenibacillus pasadenensis</name>
    <dbReference type="NCBI Taxonomy" id="217090"/>
    <lineage>
        <taxon>Bacteria</taxon>
        <taxon>Bacillati</taxon>
        <taxon>Bacillota</taxon>
        <taxon>Bacilli</taxon>
        <taxon>Bacillales</taxon>
        <taxon>Paenibacillaceae</taxon>
        <taxon>Paenibacillus</taxon>
    </lineage>
</organism>
<dbReference type="RefSeq" id="WP_028597432.1">
    <property type="nucleotide sequence ID" value="NZ_BIMM01000005.1"/>
</dbReference>
<name>A0A2N5N769_9BACL</name>
<comment type="caution">
    <text evidence="3">The sequence shown here is derived from an EMBL/GenBank/DDBJ whole genome shotgun (WGS) entry which is preliminary data.</text>
</comment>
<sequence>MAKEEMEKQGYSGIERMLFFVTPLLFTVVLVMVLFVVFNPSLRERLIDAGRGVPVVGALLPGDASEPEGSAVLKEQDDKRLASLQAELSAAKAKLEAADSEKSGLEAQVKSLQEQIDGLIKTSDAEKLSAEQYQGKIAELAGMFASMTASKAAPILENMTLEESILVLGSMDSRAQGAILAKMDPKRAAQTAARMKDSEPVKDQQIAALQSRLRLEATSTETASAILNQEQLTKTFESMNAAQAAPLLLQMADMSASKVLRILSSVSDATRSSLVAEMSKTDKKMTSQLVSKLMAGK</sequence>
<reference evidence="3 4" key="1">
    <citation type="submission" date="2017-05" db="EMBL/GenBank/DDBJ databases">
        <title>Functional genome analysis of Paenibacillus pasadenensis strain R16: insights on endophytic life style and antifungal activity.</title>
        <authorList>
            <person name="Passera A."/>
            <person name="Marcolungo L."/>
            <person name="Casati P."/>
            <person name="Brasca M."/>
            <person name="Quaglino F."/>
            <person name="Delledonne M."/>
        </authorList>
    </citation>
    <scope>NUCLEOTIDE SEQUENCE [LARGE SCALE GENOMIC DNA]</scope>
    <source>
        <strain evidence="3 4">R16</strain>
    </source>
</reference>
<dbReference type="OrthoDB" id="2381574at2"/>
<feature type="transmembrane region" description="Helical" evidence="2">
    <location>
        <begin position="17"/>
        <end position="38"/>
    </location>
</feature>
<keyword evidence="1" id="KW-0175">Coiled coil</keyword>